<evidence type="ECO:0000256" key="6">
    <source>
        <dbReference type="ARBA" id="ARBA00023132"/>
    </source>
</evidence>
<name>A0A9D4TMU9_CHLVU</name>
<dbReference type="EMBL" id="SIDB01000008">
    <property type="protein sequence ID" value="KAI3429792.1"/>
    <property type="molecule type" value="Genomic_DNA"/>
</dbReference>
<dbReference type="InterPro" id="IPR011041">
    <property type="entry name" value="Quinoprot_gluc/sorb_DH_b-prop"/>
</dbReference>
<evidence type="ECO:0000313" key="10">
    <source>
        <dbReference type="EMBL" id="KAI3429792.1"/>
    </source>
</evidence>
<dbReference type="AlphaFoldDB" id="A0A9D4TMU9"/>
<gene>
    <name evidence="10" type="ORF">D9Q98_010105</name>
</gene>
<keyword evidence="4" id="KW-0653">Protein transport</keyword>
<dbReference type="SUPFAM" id="SSF50952">
    <property type="entry name" value="Soluble quinoprotein glucose dehydrogenase"/>
    <property type="match status" value="1"/>
</dbReference>
<dbReference type="PANTHER" id="PTHR13257:SF0">
    <property type="entry name" value="NUCLEAR PORE COMPLEX PROTEIN NUP88"/>
    <property type="match status" value="1"/>
</dbReference>
<dbReference type="Proteomes" id="UP001055712">
    <property type="component" value="Unassembled WGS sequence"/>
</dbReference>
<keyword evidence="11" id="KW-1185">Reference proteome</keyword>
<keyword evidence="7" id="KW-0539">Nucleus</keyword>
<evidence type="ECO:0000256" key="4">
    <source>
        <dbReference type="ARBA" id="ARBA00022927"/>
    </source>
</evidence>
<dbReference type="GO" id="GO:0006606">
    <property type="term" value="P:protein import into nucleus"/>
    <property type="evidence" value="ECO:0007669"/>
    <property type="project" value="TreeGrafter"/>
</dbReference>
<comment type="subcellular location">
    <subcellularLocation>
        <location evidence="1">Nucleus</location>
        <location evidence="1">Nuclear pore complex</location>
    </subcellularLocation>
</comment>
<dbReference type="GO" id="GO:0006406">
    <property type="term" value="P:mRNA export from nucleus"/>
    <property type="evidence" value="ECO:0007669"/>
    <property type="project" value="TreeGrafter"/>
</dbReference>
<dbReference type="GO" id="GO:0000055">
    <property type="term" value="P:ribosomal large subunit export from nucleus"/>
    <property type="evidence" value="ECO:0007669"/>
    <property type="project" value="InterPro"/>
</dbReference>
<evidence type="ECO:0000256" key="3">
    <source>
        <dbReference type="ARBA" id="ARBA00022816"/>
    </source>
</evidence>
<keyword evidence="6" id="KW-0906">Nuclear pore complex</keyword>
<evidence type="ECO:0000313" key="11">
    <source>
        <dbReference type="Proteomes" id="UP001055712"/>
    </source>
</evidence>
<feature type="region of interest" description="Disordered" evidence="9">
    <location>
        <begin position="448"/>
        <end position="469"/>
    </location>
</feature>
<dbReference type="PANTHER" id="PTHR13257">
    <property type="entry name" value="NUCLEOPORIN NUP84-RELATED"/>
    <property type="match status" value="1"/>
</dbReference>
<protein>
    <submittedName>
        <fullName evidence="10">Uncharacterized protein</fullName>
    </submittedName>
</protein>
<evidence type="ECO:0000256" key="5">
    <source>
        <dbReference type="ARBA" id="ARBA00023010"/>
    </source>
</evidence>
<dbReference type="GO" id="GO:0017056">
    <property type="term" value="F:structural constituent of nuclear pore"/>
    <property type="evidence" value="ECO:0007669"/>
    <property type="project" value="InterPro"/>
</dbReference>
<keyword evidence="8" id="KW-0175">Coiled coil</keyword>
<reference evidence="10" key="1">
    <citation type="journal article" date="2019" name="Plant J.">
        <title>Chlorella vulgaris genome assembly and annotation reveals the molecular basis for metabolic acclimation to high light conditions.</title>
        <authorList>
            <person name="Cecchin M."/>
            <person name="Marcolungo L."/>
            <person name="Rossato M."/>
            <person name="Girolomoni L."/>
            <person name="Cosentino E."/>
            <person name="Cuine S."/>
            <person name="Li-Beisson Y."/>
            <person name="Delledonne M."/>
            <person name="Ballottari M."/>
        </authorList>
    </citation>
    <scope>NUCLEOTIDE SEQUENCE</scope>
    <source>
        <strain evidence="10">211/11P</strain>
    </source>
</reference>
<evidence type="ECO:0000256" key="1">
    <source>
        <dbReference type="ARBA" id="ARBA00004567"/>
    </source>
</evidence>
<evidence type="ECO:0000256" key="2">
    <source>
        <dbReference type="ARBA" id="ARBA00022448"/>
    </source>
</evidence>
<keyword evidence="5" id="KW-0811">Translocation</keyword>
<dbReference type="Pfam" id="PF10168">
    <property type="entry name" value="Nup88"/>
    <property type="match status" value="1"/>
</dbReference>
<evidence type="ECO:0000256" key="8">
    <source>
        <dbReference type="SAM" id="Coils"/>
    </source>
</evidence>
<evidence type="ECO:0000256" key="7">
    <source>
        <dbReference type="ARBA" id="ARBA00023242"/>
    </source>
</evidence>
<proteinExistence type="predicted"/>
<evidence type="ECO:0000256" key="9">
    <source>
        <dbReference type="SAM" id="MobiDB-lite"/>
    </source>
</evidence>
<sequence>MDALFSGALFAYEDEGDDAELRGIIAYTASGRLYVVGDDGTIKAADVRQQLLSGEWAIASAKTPAAVPPVSLRTITASPSLELTASLFELNRSGTYAAVAGSALEDPEISRVVVVDLANCRPAPASSSGSSGGRRHDMCDAVVLDPELFASRPGLRVLQMGWHPDSECHLAVLTSDNTWRLYNTQRAALAEQTFELQLRGRRRLGLGSSACDGRAAVAFSFGPPELWQRFTVYFLTADGSLWSLCPVVPFGCRYPASVVEQLEAAAAAAAANGGGDAGLDSGLNTEAWLQRAFQQLATPKDPAFASGMMCSVPHALDEHVAALSGPLLVATAAREPEAGHRDGGGSLLTRLAGGGEDVAQALLLSRYEEGCTAVAVATARGYLGLHLLATAAGAALPAWSESAPQCVCEELEIQAVRSQVGVVPPGSNQPQLLLLDVVNLSLPADSSAAAADEREDEELGGFSSGGGGGGRGSAAAPVIALLQDAAAPDVLYAVHCGGAHAVSLPWLPLLAGLLEEGAEAGQQLPAALPQPGAELLLHSSGAKVVAAAAVGDTLSGSALLVLDADGRPRCLRPHRSTAASPSLGTASAGAVAVATAASAGSSVAQADVEAQLATIYGDLLKGPKPCELPRGAVGRPTGAGNPEGQRLLNEAAAALRTSHVEYAHQAHQDLTERLKQLQGELDRQRQRLEAADEVAAAVEHAGGALEGKAARVAQLQGNLAERLRLLAELHWALPRPPSHAEQRFALEQLPAYEEAAALLEADAHALRARVASLHRRLRSVGQAAAGSVAASAGESVDGASTPSIPAHQLRRVREALGEQEAQIASNQQRLAVLEAAVAVAAEARGG</sequence>
<reference evidence="10" key="2">
    <citation type="submission" date="2020-11" db="EMBL/GenBank/DDBJ databases">
        <authorList>
            <person name="Cecchin M."/>
            <person name="Marcolungo L."/>
            <person name="Rossato M."/>
            <person name="Girolomoni L."/>
            <person name="Cosentino E."/>
            <person name="Cuine S."/>
            <person name="Li-Beisson Y."/>
            <person name="Delledonne M."/>
            <person name="Ballottari M."/>
        </authorList>
    </citation>
    <scope>NUCLEOTIDE SEQUENCE</scope>
    <source>
        <strain evidence="10">211/11P</strain>
        <tissue evidence="10">Whole cell</tissue>
    </source>
</reference>
<accession>A0A9D4TMU9</accession>
<dbReference type="InterPro" id="IPR037700">
    <property type="entry name" value="NUP88/NUP82"/>
</dbReference>
<feature type="coiled-coil region" evidence="8">
    <location>
        <begin position="809"/>
        <end position="836"/>
    </location>
</feature>
<dbReference type="InterPro" id="IPR019321">
    <property type="entry name" value="Nucleoporin_Nup88"/>
</dbReference>
<keyword evidence="3" id="KW-0509">mRNA transport</keyword>
<dbReference type="OrthoDB" id="341482at2759"/>
<dbReference type="GO" id="GO:0000056">
    <property type="term" value="P:ribosomal small subunit export from nucleus"/>
    <property type="evidence" value="ECO:0007669"/>
    <property type="project" value="InterPro"/>
</dbReference>
<feature type="coiled-coil region" evidence="8">
    <location>
        <begin position="660"/>
        <end position="701"/>
    </location>
</feature>
<dbReference type="GO" id="GO:0005643">
    <property type="term" value="C:nuclear pore"/>
    <property type="evidence" value="ECO:0007669"/>
    <property type="project" value="UniProtKB-SubCell"/>
</dbReference>
<comment type="caution">
    <text evidence="10">The sequence shown here is derived from an EMBL/GenBank/DDBJ whole genome shotgun (WGS) entry which is preliminary data.</text>
</comment>
<keyword evidence="2" id="KW-0813">Transport</keyword>
<organism evidence="10 11">
    <name type="scientific">Chlorella vulgaris</name>
    <name type="common">Green alga</name>
    <dbReference type="NCBI Taxonomy" id="3077"/>
    <lineage>
        <taxon>Eukaryota</taxon>
        <taxon>Viridiplantae</taxon>
        <taxon>Chlorophyta</taxon>
        <taxon>core chlorophytes</taxon>
        <taxon>Trebouxiophyceae</taxon>
        <taxon>Chlorellales</taxon>
        <taxon>Chlorellaceae</taxon>
        <taxon>Chlorella clade</taxon>
        <taxon>Chlorella</taxon>
    </lineage>
</organism>